<proteinExistence type="predicted"/>
<sequence length="185" mass="20985">MKDVRGVADKYPLVINLGIEGIGESDSGYLIKRASFYMGVLADPGRRIPQIKFSILEYPVLKHAYIVSSPTFLSFIECQLKGLTALELLNLEPEKRPPHYDEIIGHQMSPKEIPKTFQFPRTWKCHDKDVQRHLRALLEEKLNLGLLVRAVEVICVDSGSYELIRGDYVPTAILTTDPFATPKIY</sequence>
<keyword evidence="2" id="KW-1185">Reference proteome</keyword>
<organism evidence="1 2">
    <name type="scientific">Amniculicola lignicola CBS 123094</name>
    <dbReference type="NCBI Taxonomy" id="1392246"/>
    <lineage>
        <taxon>Eukaryota</taxon>
        <taxon>Fungi</taxon>
        <taxon>Dikarya</taxon>
        <taxon>Ascomycota</taxon>
        <taxon>Pezizomycotina</taxon>
        <taxon>Dothideomycetes</taxon>
        <taxon>Pleosporomycetidae</taxon>
        <taxon>Pleosporales</taxon>
        <taxon>Amniculicolaceae</taxon>
        <taxon>Amniculicola</taxon>
    </lineage>
</organism>
<dbReference type="EMBL" id="ML977560">
    <property type="protein sequence ID" value="KAF2006307.1"/>
    <property type="molecule type" value="Genomic_DNA"/>
</dbReference>
<accession>A0A6A5WXJ6</accession>
<reference evidence="1" key="1">
    <citation type="journal article" date="2020" name="Stud. Mycol.">
        <title>101 Dothideomycetes genomes: a test case for predicting lifestyles and emergence of pathogens.</title>
        <authorList>
            <person name="Haridas S."/>
            <person name="Albert R."/>
            <person name="Binder M."/>
            <person name="Bloem J."/>
            <person name="Labutti K."/>
            <person name="Salamov A."/>
            <person name="Andreopoulos B."/>
            <person name="Baker S."/>
            <person name="Barry K."/>
            <person name="Bills G."/>
            <person name="Bluhm B."/>
            <person name="Cannon C."/>
            <person name="Castanera R."/>
            <person name="Culley D."/>
            <person name="Daum C."/>
            <person name="Ezra D."/>
            <person name="Gonzalez J."/>
            <person name="Henrissat B."/>
            <person name="Kuo A."/>
            <person name="Liang C."/>
            <person name="Lipzen A."/>
            <person name="Lutzoni F."/>
            <person name="Magnuson J."/>
            <person name="Mondo S."/>
            <person name="Nolan M."/>
            <person name="Ohm R."/>
            <person name="Pangilinan J."/>
            <person name="Park H.-J."/>
            <person name="Ramirez L."/>
            <person name="Alfaro M."/>
            <person name="Sun H."/>
            <person name="Tritt A."/>
            <person name="Yoshinaga Y."/>
            <person name="Zwiers L.-H."/>
            <person name="Turgeon B."/>
            <person name="Goodwin S."/>
            <person name="Spatafora J."/>
            <person name="Crous P."/>
            <person name="Grigoriev I."/>
        </authorList>
    </citation>
    <scope>NUCLEOTIDE SEQUENCE</scope>
    <source>
        <strain evidence="1">CBS 123094</strain>
    </source>
</reference>
<protein>
    <submittedName>
        <fullName evidence="1">Uncharacterized protein</fullName>
    </submittedName>
</protein>
<evidence type="ECO:0000313" key="2">
    <source>
        <dbReference type="Proteomes" id="UP000799779"/>
    </source>
</evidence>
<dbReference type="AlphaFoldDB" id="A0A6A5WXJ6"/>
<gene>
    <name evidence="1" type="ORF">P154DRAFT_529979</name>
</gene>
<name>A0A6A5WXJ6_9PLEO</name>
<dbReference type="Proteomes" id="UP000799779">
    <property type="component" value="Unassembled WGS sequence"/>
</dbReference>
<evidence type="ECO:0000313" key="1">
    <source>
        <dbReference type="EMBL" id="KAF2006307.1"/>
    </source>
</evidence>